<feature type="chain" id="PRO_5030985846" description="Plant heme peroxidase family profile domain-containing protein" evidence="9">
    <location>
        <begin position="18"/>
        <end position="719"/>
    </location>
</feature>
<evidence type="ECO:0000256" key="1">
    <source>
        <dbReference type="ARBA" id="ARBA00001970"/>
    </source>
</evidence>
<dbReference type="GO" id="GO:0020037">
    <property type="term" value="F:heme binding"/>
    <property type="evidence" value="ECO:0007669"/>
    <property type="project" value="InterPro"/>
</dbReference>
<dbReference type="InterPro" id="IPR002016">
    <property type="entry name" value="Haem_peroxidase"/>
</dbReference>
<dbReference type="GO" id="GO:0004096">
    <property type="term" value="F:catalase activity"/>
    <property type="evidence" value="ECO:0007669"/>
    <property type="project" value="InterPro"/>
</dbReference>
<dbReference type="Pfam" id="PF00141">
    <property type="entry name" value="peroxidase"/>
    <property type="match status" value="2"/>
</dbReference>
<organism evidence="11">
    <name type="scientific">Lotharella globosa</name>
    <dbReference type="NCBI Taxonomy" id="91324"/>
    <lineage>
        <taxon>Eukaryota</taxon>
        <taxon>Sar</taxon>
        <taxon>Rhizaria</taxon>
        <taxon>Cercozoa</taxon>
        <taxon>Chlorarachniophyceae</taxon>
        <taxon>Lotharella</taxon>
    </lineage>
</organism>
<keyword evidence="7" id="KW-0376">Hydrogen peroxide</keyword>
<dbReference type="GO" id="GO:0005829">
    <property type="term" value="C:cytosol"/>
    <property type="evidence" value="ECO:0007669"/>
    <property type="project" value="TreeGrafter"/>
</dbReference>
<evidence type="ECO:0000256" key="9">
    <source>
        <dbReference type="SAM" id="SignalP"/>
    </source>
</evidence>
<dbReference type="PROSITE" id="PS00436">
    <property type="entry name" value="PEROXIDASE_2"/>
    <property type="match status" value="1"/>
</dbReference>
<dbReference type="Gene3D" id="1.10.420.10">
    <property type="entry name" value="Peroxidase, domain 2"/>
    <property type="match status" value="2"/>
</dbReference>
<keyword evidence="9" id="KW-0732">Signal</keyword>
<dbReference type="AlphaFoldDB" id="A0A7S3YPL2"/>
<dbReference type="GO" id="GO:0046872">
    <property type="term" value="F:metal ion binding"/>
    <property type="evidence" value="ECO:0007669"/>
    <property type="project" value="UniProtKB-KW"/>
</dbReference>
<feature type="signal peptide" evidence="9">
    <location>
        <begin position="1"/>
        <end position="17"/>
    </location>
</feature>
<comment type="cofactor">
    <cofactor evidence="1">
        <name>heme b</name>
        <dbReference type="ChEBI" id="CHEBI:60344"/>
    </cofactor>
</comment>
<evidence type="ECO:0000313" key="11">
    <source>
        <dbReference type="EMBL" id="CAE0657999.1"/>
    </source>
</evidence>
<dbReference type="PANTHER" id="PTHR30555:SF0">
    <property type="entry name" value="CATALASE-PEROXIDASE"/>
    <property type="match status" value="1"/>
</dbReference>
<dbReference type="SUPFAM" id="SSF48113">
    <property type="entry name" value="Heme-dependent peroxidases"/>
    <property type="match status" value="2"/>
</dbReference>
<dbReference type="InterPro" id="IPR019794">
    <property type="entry name" value="Peroxidases_AS"/>
</dbReference>
<dbReference type="CDD" id="cd00314">
    <property type="entry name" value="plant_peroxidase_like"/>
    <property type="match status" value="1"/>
</dbReference>
<evidence type="ECO:0000256" key="8">
    <source>
        <dbReference type="ARBA" id="ARBA00049145"/>
    </source>
</evidence>
<evidence type="ECO:0000256" key="7">
    <source>
        <dbReference type="ARBA" id="ARBA00023324"/>
    </source>
</evidence>
<evidence type="ECO:0000256" key="6">
    <source>
        <dbReference type="ARBA" id="ARBA00023004"/>
    </source>
</evidence>
<sequence>MPATLGALAVFPLLASSFCPFLGRTSGDASARLPGGHPPVTGIPNPDAPKAPSGYVAALQELDLDAVREDLRALFKNSKDFWPADYGTYGPLMVRLAWHNSGSYRTSDGRGGVDGARQRFDPERSWADNTNLDKARTLLWPIKEKYGLGLSWGDLIVLAGNTAISSMGGPILGFCAGRIDDPSGYWSEALGPSPEQEVLAPCKLNGTCKPPLGSTTVGLIYLNPEGPLGKPIPEKSAGEVRDSFGRMAMNDSETVALIGGGHAFGKTHGACPAGAGPSPREDPINPWPGLCGTGKGKDAFTSGFEGPWTTTPTTWNNEYFKNLVNYAWKPKMGPGGHWQWTTNGTTPVAPGPQGGQQEIMMLTSDISLTRDPTGKYQEIVKLFAEDQQAFDHAFSHAWYKLTTRDMGPVTRCVGPDVPPAQPFQYPLPPTPPGSDLANFTEVAEAVRDAIVTPNEEVLPVDDYDGKKTYGPLFVRLAWQCSATFRVTDYQGGCDGARIRFSPEKDWPINVALDRALLLLKPVKEKFGKGLSWADLIVIAGTVALEEAGALPMKFCGGRTDASDGLGSQYLKNRITGANSDTMAVLDDVIKLLGLTKRQFVSLMGGGHSLGRMHMDRSGYNGSWSLDPTIISNGYFKHLLTETWQNVTLSTGKQQFKAKDKDVFMLKTDLMIKWDAELMAAAQEFASNNTLFLEEFRQAWTQVVHADRFDGPAGNLCQEE</sequence>
<dbReference type="PRINTS" id="PR00458">
    <property type="entry name" value="PEROXIDASE"/>
</dbReference>
<comment type="catalytic activity">
    <reaction evidence="8">
        <text>2 H2O2 = O2 + 2 H2O</text>
        <dbReference type="Rhea" id="RHEA:20309"/>
        <dbReference type="ChEBI" id="CHEBI:15377"/>
        <dbReference type="ChEBI" id="CHEBI:15379"/>
        <dbReference type="ChEBI" id="CHEBI:16240"/>
        <dbReference type="EC" id="1.11.1.21"/>
    </reaction>
</comment>
<dbReference type="PROSITE" id="PS50873">
    <property type="entry name" value="PEROXIDASE_4"/>
    <property type="match status" value="2"/>
</dbReference>
<dbReference type="PRINTS" id="PR00460">
    <property type="entry name" value="BPEROXIDASE"/>
</dbReference>
<keyword evidence="4" id="KW-0479">Metal-binding</keyword>
<dbReference type="InterPro" id="IPR000763">
    <property type="entry name" value="Catalase_peroxidase"/>
</dbReference>
<gene>
    <name evidence="11" type="ORF">LGLO00237_LOCUS9568</name>
</gene>
<keyword evidence="3" id="KW-0349">Heme</keyword>
<evidence type="ECO:0000256" key="5">
    <source>
        <dbReference type="ARBA" id="ARBA00023002"/>
    </source>
</evidence>
<dbReference type="Gene3D" id="1.10.520.10">
    <property type="match status" value="2"/>
</dbReference>
<proteinExistence type="predicted"/>
<dbReference type="PANTHER" id="PTHR30555">
    <property type="entry name" value="HYDROPEROXIDASE I, BIFUNCTIONAL CATALASE-PEROXIDASE"/>
    <property type="match status" value="1"/>
</dbReference>
<accession>A0A7S3YPL2</accession>
<protein>
    <recommendedName>
        <fullName evidence="10">Plant heme peroxidase family profile domain-containing protein</fullName>
    </recommendedName>
</protein>
<evidence type="ECO:0000256" key="2">
    <source>
        <dbReference type="ARBA" id="ARBA00022559"/>
    </source>
</evidence>
<keyword evidence="2" id="KW-0575">Peroxidase</keyword>
<dbReference type="InterPro" id="IPR010255">
    <property type="entry name" value="Haem_peroxidase_sf"/>
</dbReference>
<dbReference type="EMBL" id="HBIV01012981">
    <property type="protein sequence ID" value="CAE0657999.1"/>
    <property type="molecule type" value="Transcribed_RNA"/>
</dbReference>
<keyword evidence="6" id="KW-0408">Iron</keyword>
<dbReference type="PROSITE" id="PS00435">
    <property type="entry name" value="PEROXIDASE_1"/>
    <property type="match status" value="1"/>
</dbReference>
<dbReference type="InterPro" id="IPR019793">
    <property type="entry name" value="Peroxidases_heam-ligand_BS"/>
</dbReference>
<name>A0A7S3YPL2_9EUKA</name>
<evidence type="ECO:0000256" key="4">
    <source>
        <dbReference type="ARBA" id="ARBA00022723"/>
    </source>
</evidence>
<evidence type="ECO:0000259" key="10">
    <source>
        <dbReference type="PROSITE" id="PS50873"/>
    </source>
</evidence>
<feature type="domain" description="Plant heme peroxidase family profile" evidence="10">
    <location>
        <begin position="150"/>
        <end position="401"/>
    </location>
</feature>
<keyword evidence="5" id="KW-0560">Oxidoreductase</keyword>
<dbReference type="GO" id="GO:0070301">
    <property type="term" value="P:cellular response to hydrogen peroxide"/>
    <property type="evidence" value="ECO:0007669"/>
    <property type="project" value="TreeGrafter"/>
</dbReference>
<reference evidence="11" key="1">
    <citation type="submission" date="2021-01" db="EMBL/GenBank/DDBJ databases">
        <authorList>
            <person name="Corre E."/>
            <person name="Pelletier E."/>
            <person name="Niang G."/>
            <person name="Scheremetjew M."/>
            <person name="Finn R."/>
            <person name="Kale V."/>
            <person name="Holt S."/>
            <person name="Cochrane G."/>
            <person name="Meng A."/>
            <person name="Brown T."/>
            <person name="Cohen L."/>
        </authorList>
    </citation>
    <scope>NUCLEOTIDE SEQUENCE</scope>
    <source>
        <strain evidence="11">CCCM811</strain>
    </source>
</reference>
<evidence type="ECO:0000256" key="3">
    <source>
        <dbReference type="ARBA" id="ARBA00022617"/>
    </source>
</evidence>
<dbReference type="GO" id="GO:0042744">
    <property type="term" value="P:hydrogen peroxide catabolic process"/>
    <property type="evidence" value="ECO:0007669"/>
    <property type="project" value="UniProtKB-KW"/>
</dbReference>
<feature type="domain" description="Plant heme peroxidase family profile" evidence="10">
    <location>
        <begin position="492"/>
        <end position="719"/>
    </location>
</feature>